<feature type="binding site" evidence="4">
    <location>
        <position position="130"/>
    </location>
    <ligand>
        <name>S-adenosyl-L-methionine</name>
        <dbReference type="ChEBI" id="CHEBI:59789"/>
    </ligand>
</feature>
<proteinExistence type="inferred from homology"/>
<evidence type="ECO:0000256" key="2">
    <source>
        <dbReference type="ARBA" id="ARBA00022679"/>
    </source>
</evidence>
<keyword evidence="4" id="KW-0539">Nucleus</keyword>
<evidence type="ECO:0000256" key="1">
    <source>
        <dbReference type="ARBA" id="ARBA00022603"/>
    </source>
</evidence>
<reference evidence="6 7" key="1">
    <citation type="submission" date="2019-03" db="EMBL/GenBank/DDBJ databases">
        <title>Sequencing 23 genomes of Wallemia ichthyophaga.</title>
        <authorList>
            <person name="Gostincar C."/>
        </authorList>
    </citation>
    <scope>NUCLEOTIDE SEQUENCE [LARGE SCALE GENOMIC DNA]</scope>
    <source>
        <strain evidence="6 7">EXF-5753</strain>
    </source>
</reference>
<organism evidence="6 7">
    <name type="scientific">Wallemia hederae</name>
    <dbReference type="NCBI Taxonomy" id="1540922"/>
    <lineage>
        <taxon>Eukaryota</taxon>
        <taxon>Fungi</taxon>
        <taxon>Dikarya</taxon>
        <taxon>Basidiomycota</taxon>
        <taxon>Wallemiomycotina</taxon>
        <taxon>Wallemiomycetes</taxon>
        <taxon>Wallemiales</taxon>
        <taxon>Wallemiaceae</taxon>
        <taxon>Wallemia</taxon>
    </lineage>
</organism>
<dbReference type="AlphaFoldDB" id="A0A4T0FRA3"/>
<dbReference type="SUPFAM" id="SSF53335">
    <property type="entry name" value="S-adenosyl-L-methionine-dependent methyltransferases"/>
    <property type="match status" value="1"/>
</dbReference>
<feature type="binding site" evidence="4">
    <location>
        <position position="110"/>
    </location>
    <ligand>
        <name>S-adenosyl-L-methionine</name>
        <dbReference type="ChEBI" id="CHEBI:59789"/>
    </ligand>
</feature>
<dbReference type="Pfam" id="PF11968">
    <property type="entry name" value="Bmt2"/>
    <property type="match status" value="1"/>
</dbReference>
<dbReference type="PANTHER" id="PTHR21008:SF1">
    <property type="entry name" value="25S RRNA (ADENINE(2142)-N(1))-METHYLTRANSFERASE"/>
    <property type="match status" value="1"/>
</dbReference>
<dbReference type="PANTHER" id="PTHR21008">
    <property type="entry name" value="S-ADENOSYLMETHIONINE SENSOR UPSTREAM OF MTORC1-RELATED"/>
    <property type="match status" value="1"/>
</dbReference>
<comment type="similarity">
    <text evidence="4">Belongs to the BMT2 family.</text>
</comment>
<comment type="subcellular location">
    <subcellularLocation>
        <location evidence="4">Nucleus</location>
        <location evidence="4">Nucleolus</location>
    </subcellularLocation>
</comment>
<dbReference type="Gene3D" id="3.40.50.150">
    <property type="entry name" value="Vaccinia Virus protein VP39"/>
    <property type="match status" value="1"/>
</dbReference>
<accession>A0A4T0FRA3</accession>
<comment type="function">
    <text evidence="4">S-adenosyl-L-methionine-dependent methyltransferase that specifically methylates the N(1) position of an adenine present in helix 65 in 25S rRNA.</text>
</comment>
<gene>
    <name evidence="6" type="ORF">E3P99_01353</name>
</gene>
<feature type="compositionally biased region" description="Basic residues" evidence="5">
    <location>
        <begin position="1"/>
        <end position="10"/>
    </location>
</feature>
<dbReference type="EMBL" id="SPNW01000016">
    <property type="protein sequence ID" value="TIA90800.1"/>
    <property type="molecule type" value="Genomic_DNA"/>
</dbReference>
<dbReference type="HAMAP" id="MF_03044">
    <property type="entry name" value="BMT2"/>
    <property type="match status" value="1"/>
</dbReference>
<sequence length="273" mass="31009">MGVGKRKKAPITRDGSKSNSLSSKKTKEIINKFHQLLKRRNITTDEKVQRQIDEEIESLGGMQAYQHASTLGQSATRGGDSSHVFIAWLQELRVREKLQRGDKMSLLEIGALKPDNYSNQRSFIDTELIDLRSNHPDIVEQDFLQRPLPASDLHCKDAISASLVLNFVPTPTDRGLFLLRLNTFLKHHGYLFMVLPAPCVTNSRYLTRDRFVQMLQSVGFTLLREKIGDANKGARLAYWLLQKAGQVDIDKQEYGKKKVLKQGSNLNNFCILL</sequence>
<evidence type="ECO:0000313" key="7">
    <source>
        <dbReference type="Proteomes" id="UP000310189"/>
    </source>
</evidence>
<evidence type="ECO:0000256" key="4">
    <source>
        <dbReference type="HAMAP-Rule" id="MF_03044"/>
    </source>
</evidence>
<evidence type="ECO:0000313" key="6">
    <source>
        <dbReference type="EMBL" id="TIA90800.1"/>
    </source>
</evidence>
<keyword evidence="3 4" id="KW-0949">S-adenosyl-L-methionine</keyword>
<dbReference type="GO" id="GO:0016433">
    <property type="term" value="F:rRNA (adenine) methyltransferase activity"/>
    <property type="evidence" value="ECO:0007669"/>
    <property type="project" value="UniProtKB-UniRule"/>
</dbReference>
<name>A0A4T0FRA3_9BASI</name>
<dbReference type="OrthoDB" id="5954793at2759"/>
<dbReference type="Proteomes" id="UP000310189">
    <property type="component" value="Unassembled WGS sequence"/>
</dbReference>
<feature type="region of interest" description="Disordered" evidence="5">
    <location>
        <begin position="1"/>
        <end position="25"/>
    </location>
</feature>
<protein>
    <recommendedName>
        <fullName evidence="4">25S rRNA adenine-N(1) methyltransferase</fullName>
        <ecNumber evidence="4">2.1.1.-</ecNumber>
    </recommendedName>
</protein>
<keyword evidence="2 4" id="KW-0808">Transferase</keyword>
<dbReference type="EC" id="2.1.1.-" evidence="4"/>
<dbReference type="InterPro" id="IPR029063">
    <property type="entry name" value="SAM-dependent_MTases_sf"/>
</dbReference>
<dbReference type="InterPro" id="IPR021867">
    <property type="entry name" value="Bmt2/SAMTOR"/>
</dbReference>
<evidence type="ECO:0000256" key="5">
    <source>
        <dbReference type="SAM" id="MobiDB-lite"/>
    </source>
</evidence>
<keyword evidence="1 4" id="KW-0489">Methyltransferase</keyword>
<dbReference type="GO" id="GO:0005730">
    <property type="term" value="C:nucleolus"/>
    <property type="evidence" value="ECO:0007669"/>
    <property type="project" value="UniProtKB-SubCell"/>
</dbReference>
<evidence type="ECO:0000256" key="3">
    <source>
        <dbReference type="ARBA" id="ARBA00022691"/>
    </source>
</evidence>
<comment type="caution">
    <text evidence="6">The sequence shown here is derived from an EMBL/GenBank/DDBJ whole genome shotgun (WGS) entry which is preliminary data.</text>
</comment>
<keyword evidence="7" id="KW-1185">Reference proteome</keyword>